<comment type="caution">
    <text evidence="1">The sequence shown here is derived from an EMBL/GenBank/DDBJ whole genome shotgun (WGS) entry which is preliminary data.</text>
</comment>
<protein>
    <submittedName>
        <fullName evidence="1">Uncharacterized protein</fullName>
    </submittedName>
</protein>
<organism evidence="1">
    <name type="scientific">marine sediment metagenome</name>
    <dbReference type="NCBI Taxonomy" id="412755"/>
    <lineage>
        <taxon>unclassified sequences</taxon>
        <taxon>metagenomes</taxon>
        <taxon>ecological metagenomes</taxon>
    </lineage>
</organism>
<reference evidence="1" key="1">
    <citation type="journal article" date="2015" name="Nature">
        <title>Complex archaea that bridge the gap between prokaryotes and eukaryotes.</title>
        <authorList>
            <person name="Spang A."/>
            <person name="Saw J.H."/>
            <person name="Jorgensen S.L."/>
            <person name="Zaremba-Niedzwiedzka K."/>
            <person name="Martijn J."/>
            <person name="Lind A.E."/>
            <person name="van Eijk R."/>
            <person name="Schleper C."/>
            <person name="Guy L."/>
            <person name="Ettema T.J."/>
        </authorList>
    </citation>
    <scope>NUCLEOTIDE SEQUENCE</scope>
</reference>
<proteinExistence type="predicted"/>
<gene>
    <name evidence="1" type="ORF">LCGC14_3111330</name>
</gene>
<evidence type="ECO:0000313" key="1">
    <source>
        <dbReference type="EMBL" id="KKK51801.1"/>
    </source>
</evidence>
<dbReference type="EMBL" id="LAZR01067332">
    <property type="protein sequence ID" value="KKK51801.1"/>
    <property type="molecule type" value="Genomic_DNA"/>
</dbReference>
<feature type="non-terminal residue" evidence="1">
    <location>
        <position position="1"/>
    </location>
</feature>
<sequence>FVALSNNTDVFYWDNFELVNTAADSVSVGLIFKVGGTGDTTDNALAAAKGSAPANNDLFAVTDISTEAVVYIGNAVGSYAFATGNGSATSSLTQTASDRASAGLNVKGKASKEYKLTYTVAIQQAIAPAGALALTIETFANESTTLPITAGAQTVYFRSASGAATADLVIQAVGSSVTAGVLALSAFTLFRCCDNDTNADGVSWYKVRAFQGTATFSATAINGDDLSSDGLAEHETIEGAWSRIIGTAGIILAYRVPYRSTDT</sequence>
<accession>A0A0F8YUX4</accession>
<dbReference type="AlphaFoldDB" id="A0A0F8YUX4"/>
<name>A0A0F8YUX4_9ZZZZ</name>